<evidence type="ECO:0000259" key="2">
    <source>
        <dbReference type="PROSITE" id="PS51094"/>
    </source>
</evidence>
<dbReference type="GO" id="GO:0016740">
    <property type="term" value="F:transferase activity"/>
    <property type="evidence" value="ECO:0007669"/>
    <property type="project" value="UniProtKB-KW"/>
</dbReference>
<dbReference type="PANTHER" id="PTHR47738">
    <property type="entry name" value="PTS SYSTEM FRUCTOSE-LIKE EIIA COMPONENT-RELATED"/>
    <property type="match status" value="1"/>
</dbReference>
<protein>
    <submittedName>
        <fullName evidence="3">PTS sugar transporter subunit IIA</fullName>
    </submittedName>
    <submittedName>
        <fullName evidence="4">PTS system, galactitol-specific IIA component</fullName>
        <ecNumber evidence="4">2.7.1.-</ecNumber>
    </submittedName>
</protein>
<dbReference type="EC" id="2.7.1.-" evidence="4"/>
<evidence type="ECO:0000313" key="4">
    <source>
        <dbReference type="EMBL" id="SUM30740.1"/>
    </source>
</evidence>
<dbReference type="Gene3D" id="3.40.930.10">
    <property type="entry name" value="Mannitol-specific EII, Chain A"/>
    <property type="match status" value="1"/>
</dbReference>
<keyword evidence="4" id="KW-0808">Transferase</keyword>
<sequence>MMQDIKIDAANIIIDLEASQSEEALKKLSNLMYDNGDVKSSYPNAIIEREKSFATGLPTVPYAVAIPHTDIQHVNDKSIGIAVLKDTVPFVIMGELEETTEVKLIFMLAMDKEAAQLSLLQKLMGIFQNQQTLTTLVNAKNEQDIVTLIKSELSD</sequence>
<dbReference type="InterPro" id="IPR002178">
    <property type="entry name" value="PTS_EIIA_type-2_dom"/>
</dbReference>
<organism evidence="4 5">
    <name type="scientific">Staphylococcus gallinarum</name>
    <dbReference type="NCBI Taxonomy" id="1293"/>
    <lineage>
        <taxon>Bacteria</taxon>
        <taxon>Bacillati</taxon>
        <taxon>Bacillota</taxon>
        <taxon>Bacilli</taxon>
        <taxon>Bacillales</taxon>
        <taxon>Staphylococcaceae</taxon>
        <taxon>Staphylococcus</taxon>
    </lineage>
</organism>
<evidence type="ECO:0000313" key="3">
    <source>
        <dbReference type="EMBL" id="GEQ06156.1"/>
    </source>
</evidence>
<reference evidence="4 5" key="1">
    <citation type="submission" date="2018-06" db="EMBL/GenBank/DDBJ databases">
        <authorList>
            <consortium name="Pathogen Informatics"/>
            <person name="Doyle S."/>
        </authorList>
    </citation>
    <scope>NUCLEOTIDE SEQUENCE [LARGE SCALE GENOMIC DNA]</scope>
    <source>
        <strain evidence="4 5">NCTC12195</strain>
    </source>
</reference>
<reference evidence="3 6" key="2">
    <citation type="submission" date="2019-07" db="EMBL/GenBank/DDBJ databases">
        <title>Whole genome shotgun sequence of Staphylococcus gallinarum NBRC 109767.</title>
        <authorList>
            <person name="Hosoyama A."/>
            <person name="Uohara A."/>
            <person name="Ohji S."/>
            <person name="Ichikawa N."/>
        </authorList>
    </citation>
    <scope>NUCLEOTIDE SEQUENCE [LARGE SCALE GENOMIC DNA]</scope>
    <source>
        <strain evidence="3 6">NBRC 109767</strain>
    </source>
</reference>
<dbReference type="InterPro" id="IPR051541">
    <property type="entry name" value="PTS_SugarTrans_NitroReg"/>
</dbReference>
<dbReference type="EMBL" id="UHDK01000001">
    <property type="protein sequence ID" value="SUM30740.1"/>
    <property type="molecule type" value="Genomic_DNA"/>
</dbReference>
<comment type="subunit">
    <text evidence="1">Homodimer or homotrimer. Seems to be a monomer when not phosphorylated.</text>
</comment>
<name>A0A380FAH9_STAGA</name>
<dbReference type="InterPro" id="IPR016152">
    <property type="entry name" value="PTrfase/Anion_transptr"/>
</dbReference>
<evidence type="ECO:0000313" key="6">
    <source>
        <dbReference type="Proteomes" id="UP000321057"/>
    </source>
</evidence>
<keyword evidence="6" id="KW-1185">Reference proteome</keyword>
<proteinExistence type="predicted"/>
<dbReference type="EMBL" id="BKAX01000006">
    <property type="protein sequence ID" value="GEQ06156.1"/>
    <property type="molecule type" value="Genomic_DNA"/>
</dbReference>
<keyword evidence="3" id="KW-0762">Sugar transport</keyword>
<dbReference type="Proteomes" id="UP000255277">
    <property type="component" value="Unassembled WGS sequence"/>
</dbReference>
<dbReference type="SUPFAM" id="SSF55804">
    <property type="entry name" value="Phoshotransferase/anion transport protein"/>
    <property type="match status" value="1"/>
</dbReference>
<dbReference type="AlphaFoldDB" id="A0A380FAH9"/>
<evidence type="ECO:0000256" key="1">
    <source>
        <dbReference type="ARBA" id="ARBA00011798"/>
    </source>
</evidence>
<dbReference type="Pfam" id="PF00359">
    <property type="entry name" value="PTS_EIIA_2"/>
    <property type="match status" value="1"/>
</dbReference>
<dbReference type="STRING" id="1293.SH09_01905"/>
<dbReference type="PROSITE" id="PS51094">
    <property type="entry name" value="PTS_EIIA_TYPE_2"/>
    <property type="match status" value="1"/>
</dbReference>
<gene>
    <name evidence="4" type="primary">fryA</name>
    <name evidence="4" type="ORF">NCTC12195_00140</name>
    <name evidence="3" type="ORF">SGA02_19840</name>
</gene>
<dbReference type="CDD" id="cd00211">
    <property type="entry name" value="PTS_IIA_fru"/>
    <property type="match status" value="1"/>
</dbReference>
<dbReference type="PANTHER" id="PTHR47738:SF3">
    <property type="entry name" value="PHOSPHOTRANSFERASE SYSTEM MANNITOL_FRUCTOSE-SPECIFIC IIA DOMAIN CONTAINING PROTEIN"/>
    <property type="match status" value="1"/>
</dbReference>
<keyword evidence="3" id="KW-0813">Transport</keyword>
<evidence type="ECO:0000313" key="5">
    <source>
        <dbReference type="Proteomes" id="UP000255277"/>
    </source>
</evidence>
<feature type="domain" description="PTS EIIA type-2" evidence="2">
    <location>
        <begin position="5"/>
        <end position="152"/>
    </location>
</feature>
<dbReference type="Proteomes" id="UP000321057">
    <property type="component" value="Unassembled WGS sequence"/>
</dbReference>
<accession>A0A380FAH9</accession>